<name>A0ABF7QV77_RHILW</name>
<evidence type="ECO:0000313" key="2">
    <source>
        <dbReference type="Proteomes" id="UP000008330"/>
    </source>
</evidence>
<sequence length="81" mass="8698">MVPGTFSSISIFAYDLNEHGDPIRTWETVVGETEAEAIAEAKDAATHHAGVLVVRRDGRPSVGAEGDPEIIFRLGKTGDFD</sequence>
<reference evidence="1 2" key="1">
    <citation type="journal article" date="2010" name="Stand. Genomic Sci.">
        <title>Complete genome sequence of Rhizobium leguminosarum bv trifolii strain WSM2304, an effective microsymbiont of the South American clover Trifolium polymorphum.</title>
        <authorList>
            <person name="Reeve W."/>
            <person name="O'Hara G."/>
            <person name="Chain P."/>
            <person name="Ardley J."/>
            <person name="Brau L."/>
            <person name="Nandesena K."/>
            <person name="Tiwari R."/>
            <person name="Malfatti S."/>
            <person name="Kiss H."/>
            <person name="Lapidus A."/>
            <person name="Copeland A."/>
            <person name="Nolan M."/>
            <person name="Land M."/>
            <person name="Ivanova N."/>
            <person name="Mavromatis K."/>
            <person name="Markowitz V."/>
            <person name="Kyrpides N."/>
            <person name="Melino V."/>
            <person name="Denton M."/>
            <person name="Yates R."/>
            <person name="Howieson J."/>
        </authorList>
    </citation>
    <scope>NUCLEOTIDE SEQUENCE [LARGE SCALE GENOMIC DNA]</scope>
    <source>
        <strain evidence="1 2">WSM2304</strain>
    </source>
</reference>
<accession>A0ABF7QV77</accession>
<dbReference type="EMBL" id="CP001192">
    <property type="protein sequence ID" value="ACI57989.1"/>
    <property type="molecule type" value="Genomic_DNA"/>
</dbReference>
<keyword evidence="2" id="KW-1185">Reference proteome</keyword>
<organism evidence="1 2">
    <name type="scientific">Rhizobium leguminosarum bv. trifolii (strain WSM2304)</name>
    <dbReference type="NCBI Taxonomy" id="395492"/>
    <lineage>
        <taxon>Bacteria</taxon>
        <taxon>Pseudomonadati</taxon>
        <taxon>Pseudomonadota</taxon>
        <taxon>Alphaproteobacteria</taxon>
        <taxon>Hyphomicrobiales</taxon>
        <taxon>Rhizobiaceae</taxon>
        <taxon>Rhizobium/Agrobacterium group</taxon>
        <taxon>Rhizobium</taxon>
    </lineage>
</organism>
<dbReference type="AlphaFoldDB" id="A0ABF7QV77"/>
<protein>
    <recommendedName>
        <fullName evidence="3">DUF2188 domain-containing protein</fullName>
    </recommendedName>
</protein>
<gene>
    <name evidence="1" type="ordered locus">Rleg2_4742</name>
</gene>
<dbReference type="Proteomes" id="UP000008330">
    <property type="component" value="Plasmid pRLG201"/>
</dbReference>
<geneLocation type="plasmid" evidence="1 2">
    <name>pRLG201</name>
</geneLocation>
<dbReference type="KEGG" id="rlt:Rleg2_4742"/>
<keyword evidence="1" id="KW-0614">Plasmid</keyword>
<proteinExistence type="predicted"/>
<evidence type="ECO:0000313" key="1">
    <source>
        <dbReference type="EMBL" id="ACI57989.1"/>
    </source>
</evidence>
<evidence type="ECO:0008006" key="3">
    <source>
        <dbReference type="Google" id="ProtNLM"/>
    </source>
</evidence>